<evidence type="ECO:0000313" key="2">
    <source>
        <dbReference type="EMBL" id="KAG2882888.1"/>
    </source>
</evidence>
<dbReference type="EMBL" id="RCMK01001608">
    <property type="protein sequence ID" value="KAG2891220.1"/>
    <property type="molecule type" value="Genomic_DNA"/>
</dbReference>
<dbReference type="Proteomes" id="UP000697107">
    <property type="component" value="Unassembled WGS sequence"/>
</dbReference>
<dbReference type="Proteomes" id="UP000760860">
    <property type="component" value="Unassembled WGS sequence"/>
</dbReference>
<sequence length="283" mass="31679">MEGRTLCISQKAYTESIIKKFRQESAKPCLTPLEAGIHLTKADQPQTEHDKVKMSSKPYRSLVGSLMYLECGTRPDISIAVAQLSRLLENPGQKHWDAGIRVVRYLLMTKDVGITYDGCQGTELVAYSDADWAGSRDDRRSVSGLMLMMRGAPVMWRSTFQKTVALSSTEAENMALSDCVKEVVWMRLLVKGIGSEQDGGTVIYEDNQGAMALTKNVGYQDRTKHIDIRIHFILEKVTSGEVELEYLDTKNQFADYLTKSSSTKTLRYLMGRSNVGSKLEISN</sequence>
<dbReference type="EMBL" id="MJFZ01001441">
    <property type="protein sequence ID" value="RAW22073.1"/>
    <property type="molecule type" value="Genomic_DNA"/>
</dbReference>
<proteinExistence type="predicted"/>
<dbReference type="EMBL" id="RCMV01002424">
    <property type="protein sequence ID" value="KAG3202923.1"/>
    <property type="molecule type" value="Genomic_DNA"/>
</dbReference>
<protein>
    <recommendedName>
        <fullName evidence="8">Reverse transcriptase Ty1/copia-type domain-containing protein</fullName>
    </recommendedName>
</protein>
<dbReference type="OrthoDB" id="1113209at2759"/>
<evidence type="ECO:0000313" key="4">
    <source>
        <dbReference type="EMBL" id="KAG2961637.1"/>
    </source>
</evidence>
<evidence type="ECO:0000313" key="6">
    <source>
        <dbReference type="EMBL" id="RAW22073.1"/>
    </source>
</evidence>
<dbReference type="EMBL" id="RCML01001574">
    <property type="protein sequence ID" value="KAG2961637.1"/>
    <property type="molecule type" value="Genomic_DNA"/>
</dbReference>
<dbReference type="EMBL" id="RCMI01001626">
    <property type="protein sequence ID" value="KAG2882888.1"/>
    <property type="molecule type" value="Genomic_DNA"/>
</dbReference>
<dbReference type="Proteomes" id="UP000774804">
    <property type="component" value="Unassembled WGS sequence"/>
</dbReference>
<evidence type="ECO:0000313" key="1">
    <source>
        <dbReference type="EMBL" id="KAG2815219.1"/>
    </source>
</evidence>
<gene>
    <name evidence="6" type="ORF">PC110_g21485</name>
    <name evidence="1" type="ORF">PC113_g23232</name>
    <name evidence="2" type="ORF">PC115_g21811</name>
    <name evidence="3" type="ORF">PC117_g24302</name>
    <name evidence="4" type="ORF">PC118_g21856</name>
    <name evidence="5" type="ORF">PC129_g23099</name>
</gene>
<evidence type="ECO:0000313" key="5">
    <source>
        <dbReference type="EMBL" id="KAG3202923.1"/>
    </source>
</evidence>
<evidence type="ECO:0000313" key="7">
    <source>
        <dbReference type="Proteomes" id="UP000251314"/>
    </source>
</evidence>
<dbReference type="PANTHER" id="PTHR11439">
    <property type="entry name" value="GAG-POL-RELATED RETROTRANSPOSON"/>
    <property type="match status" value="1"/>
</dbReference>
<organism evidence="6 7">
    <name type="scientific">Phytophthora cactorum</name>
    <dbReference type="NCBI Taxonomy" id="29920"/>
    <lineage>
        <taxon>Eukaryota</taxon>
        <taxon>Sar</taxon>
        <taxon>Stramenopiles</taxon>
        <taxon>Oomycota</taxon>
        <taxon>Peronosporomycetes</taxon>
        <taxon>Peronosporales</taxon>
        <taxon>Peronosporaceae</taxon>
        <taxon>Phytophthora</taxon>
    </lineage>
</organism>
<dbReference type="STRING" id="29920.A0A329RBU1"/>
<dbReference type="VEuPathDB" id="FungiDB:PC110_g21485"/>
<dbReference type="PANTHER" id="PTHR11439:SF440">
    <property type="entry name" value="INTEGRASE CATALYTIC DOMAIN-CONTAINING PROTEIN"/>
    <property type="match status" value="1"/>
</dbReference>
<keyword evidence="7" id="KW-1185">Reference proteome</keyword>
<dbReference type="AlphaFoldDB" id="A0A329RBU1"/>
<evidence type="ECO:0000313" key="3">
    <source>
        <dbReference type="EMBL" id="KAG2891220.1"/>
    </source>
</evidence>
<accession>A0A329RBU1</accession>
<dbReference type="Proteomes" id="UP000735874">
    <property type="component" value="Unassembled WGS sequence"/>
</dbReference>
<reference evidence="1" key="2">
    <citation type="submission" date="2018-10" db="EMBL/GenBank/DDBJ databases">
        <title>Effector identification in a new, highly contiguous assembly of the strawberry crown rot pathogen Phytophthora cactorum.</title>
        <authorList>
            <person name="Armitage A.D."/>
            <person name="Nellist C.F."/>
            <person name="Bates H."/>
            <person name="Vickerstaff R.J."/>
            <person name="Harrison R.J."/>
        </authorList>
    </citation>
    <scope>NUCLEOTIDE SEQUENCE</scope>
    <source>
        <strain evidence="1">15-7</strain>
        <strain evidence="2">4032</strain>
        <strain evidence="3">4040</strain>
        <strain evidence="4">P415</strain>
        <strain evidence="5">P421</strain>
    </source>
</reference>
<evidence type="ECO:0008006" key="8">
    <source>
        <dbReference type="Google" id="ProtNLM"/>
    </source>
</evidence>
<name>A0A329RBU1_9STRA</name>
<dbReference type="CDD" id="cd09272">
    <property type="entry name" value="RNase_HI_RT_Ty1"/>
    <property type="match status" value="1"/>
</dbReference>
<dbReference type="EMBL" id="RCMG01002071">
    <property type="protein sequence ID" value="KAG2815219.1"/>
    <property type="molecule type" value="Genomic_DNA"/>
</dbReference>
<reference evidence="6 7" key="1">
    <citation type="submission" date="2018-01" db="EMBL/GenBank/DDBJ databases">
        <title>Draft genome of the strawberry crown rot pathogen Phytophthora cactorum.</title>
        <authorList>
            <person name="Armitage A.D."/>
            <person name="Lysoe E."/>
            <person name="Nellist C.F."/>
            <person name="Harrison R.J."/>
            <person name="Brurberg M.B."/>
        </authorList>
    </citation>
    <scope>NUCLEOTIDE SEQUENCE [LARGE SCALE GENOMIC DNA]</scope>
    <source>
        <strain evidence="6 7">10300</strain>
    </source>
</reference>
<dbReference type="Proteomes" id="UP000251314">
    <property type="component" value="Unassembled WGS sequence"/>
</dbReference>
<dbReference type="Proteomes" id="UP000736787">
    <property type="component" value="Unassembled WGS sequence"/>
</dbReference>
<comment type="caution">
    <text evidence="6">The sequence shown here is derived from an EMBL/GenBank/DDBJ whole genome shotgun (WGS) entry which is preliminary data.</text>
</comment>